<keyword evidence="5" id="KW-0472">Membrane</keyword>
<dbReference type="EMBL" id="DWUQ01000015">
    <property type="protein sequence ID" value="HJD43547.1"/>
    <property type="molecule type" value="Genomic_DNA"/>
</dbReference>
<protein>
    <submittedName>
        <fullName evidence="7">ABC transporter substrate-binding protein</fullName>
    </submittedName>
</protein>
<evidence type="ECO:0000256" key="2">
    <source>
        <dbReference type="ARBA" id="ARBA00022448"/>
    </source>
</evidence>
<evidence type="ECO:0000256" key="4">
    <source>
        <dbReference type="ARBA" id="ARBA00022519"/>
    </source>
</evidence>
<dbReference type="PANTHER" id="PTHR30024">
    <property type="entry name" value="ALIPHATIC SULFONATES-BINDING PROTEIN-RELATED"/>
    <property type="match status" value="1"/>
</dbReference>
<comment type="caution">
    <text evidence="7">The sequence shown here is derived from an EMBL/GenBank/DDBJ whole genome shotgun (WGS) entry which is preliminary data.</text>
</comment>
<sequence length="398" mass="44166">MNASTSKTRRDLLKLAGLFSLGGALPLLSSFSQRVHAEPNAPLRIGYLPITDATPLLVAHNNGYFEEAGVVAEKPVMVRSWAQLIESFLAGQVNVVHLLTPMTIWGRYGSQAPAKVVAWNHMSGSAITVGHDIQSVQDLGGKTVAVPFWYSIHNVMLQHLLRANGLKPVTRRRGKLADDEVALVIMAPADMPPALVSQRIAGFTVAEPFNAAAETLGAGRILRFTGDMWREHACCVTFMHEHDLENRPEWSQGVVDALVKAQLWTLENRDETARILSSEGANRYTPHSYENLVKVLNPAPEARQAYIDSGAIQHPDWNDKRIDFQPYPFPSYTEELVKLLQNTQIDADRGFLDALDPAWVAQDLVDDRFVKAAIDKIGGLQRFGLENNRYTRNESIQA</sequence>
<dbReference type="PANTHER" id="PTHR30024:SF43">
    <property type="entry name" value="BLL4572 PROTEIN"/>
    <property type="match status" value="1"/>
</dbReference>
<reference evidence="7" key="1">
    <citation type="journal article" date="2021" name="PeerJ">
        <title>Extensive microbial diversity within the chicken gut microbiome revealed by metagenomics and culture.</title>
        <authorList>
            <person name="Gilroy R."/>
            <person name="Ravi A."/>
            <person name="Getino M."/>
            <person name="Pursley I."/>
            <person name="Horton D.L."/>
            <person name="Alikhan N.F."/>
            <person name="Baker D."/>
            <person name="Gharbi K."/>
            <person name="Hall N."/>
            <person name="Watson M."/>
            <person name="Adriaenssens E.M."/>
            <person name="Foster-Nyarko E."/>
            <person name="Jarju S."/>
            <person name="Secka A."/>
            <person name="Antonio M."/>
            <person name="Oren A."/>
            <person name="Chaudhuri R.R."/>
            <person name="La Ragione R."/>
            <person name="Hildebrand F."/>
            <person name="Pallen M.J."/>
        </authorList>
    </citation>
    <scope>NUCLEOTIDE SEQUENCE</scope>
    <source>
        <strain evidence="7">9264</strain>
    </source>
</reference>
<dbReference type="CDD" id="cd13553">
    <property type="entry name" value="PBP2_NrtA_CpmA_like"/>
    <property type="match status" value="1"/>
</dbReference>
<dbReference type="Pfam" id="PF13379">
    <property type="entry name" value="NMT1_2"/>
    <property type="match status" value="1"/>
</dbReference>
<dbReference type="GO" id="GO:0012505">
    <property type="term" value="C:endomembrane system"/>
    <property type="evidence" value="ECO:0007669"/>
    <property type="project" value="UniProtKB-SubCell"/>
</dbReference>
<evidence type="ECO:0000313" key="8">
    <source>
        <dbReference type="Proteomes" id="UP000823889"/>
    </source>
</evidence>
<evidence type="ECO:0000256" key="3">
    <source>
        <dbReference type="ARBA" id="ARBA00022475"/>
    </source>
</evidence>
<keyword evidence="4" id="KW-0997">Cell inner membrane</keyword>
<dbReference type="SUPFAM" id="SSF53850">
    <property type="entry name" value="Periplasmic binding protein-like II"/>
    <property type="match status" value="1"/>
</dbReference>
<reference evidence="7" key="2">
    <citation type="submission" date="2021-04" db="EMBL/GenBank/DDBJ databases">
        <authorList>
            <person name="Gilroy R."/>
        </authorList>
    </citation>
    <scope>NUCLEOTIDE SEQUENCE</scope>
    <source>
        <strain evidence="7">9264</strain>
    </source>
</reference>
<keyword evidence="3" id="KW-1003">Cell membrane</keyword>
<dbReference type="AlphaFoldDB" id="A0A9D2U8E5"/>
<dbReference type="Gene3D" id="3.40.190.10">
    <property type="entry name" value="Periplasmic binding protein-like II"/>
    <property type="match status" value="2"/>
</dbReference>
<proteinExistence type="inferred from homology"/>
<evidence type="ECO:0000313" key="7">
    <source>
        <dbReference type="EMBL" id="HJD43547.1"/>
    </source>
</evidence>
<comment type="similarity">
    <text evidence="6">Belongs to the CmpA/NrtA family.</text>
</comment>
<gene>
    <name evidence="7" type="ORF">H9906_00775</name>
</gene>
<dbReference type="InterPro" id="IPR006311">
    <property type="entry name" value="TAT_signal"/>
</dbReference>
<name>A0A9D2U8E5_9BURK</name>
<dbReference type="InterPro" id="IPR044527">
    <property type="entry name" value="NrtA/CpmA_ABC-bd_dom"/>
</dbReference>
<evidence type="ECO:0000256" key="5">
    <source>
        <dbReference type="ARBA" id="ARBA00023136"/>
    </source>
</evidence>
<dbReference type="Proteomes" id="UP000823889">
    <property type="component" value="Unassembled WGS sequence"/>
</dbReference>
<accession>A0A9D2U8E5</accession>
<evidence type="ECO:0000256" key="1">
    <source>
        <dbReference type="ARBA" id="ARBA00004308"/>
    </source>
</evidence>
<dbReference type="PROSITE" id="PS51318">
    <property type="entry name" value="TAT"/>
    <property type="match status" value="1"/>
</dbReference>
<organism evidence="7 8">
    <name type="scientific">Candidatus Paenalcaligenes intestinipullorum</name>
    <dbReference type="NCBI Taxonomy" id="2838718"/>
    <lineage>
        <taxon>Bacteria</taxon>
        <taxon>Pseudomonadati</taxon>
        <taxon>Pseudomonadota</taxon>
        <taxon>Betaproteobacteria</taxon>
        <taxon>Burkholderiales</taxon>
        <taxon>Alcaligenaceae</taxon>
        <taxon>Paenalcaligenes</taxon>
    </lineage>
</organism>
<comment type="subcellular location">
    <subcellularLocation>
        <location evidence="1">Endomembrane system</location>
    </subcellularLocation>
</comment>
<evidence type="ECO:0000256" key="6">
    <source>
        <dbReference type="ARBA" id="ARBA00024031"/>
    </source>
</evidence>
<keyword evidence="2" id="KW-0813">Transport</keyword>